<keyword evidence="1" id="KW-0472">Membrane</keyword>
<feature type="transmembrane region" description="Helical" evidence="1">
    <location>
        <begin position="103"/>
        <end position="123"/>
    </location>
</feature>
<feature type="domain" description="BTB" evidence="2">
    <location>
        <begin position="370"/>
        <end position="439"/>
    </location>
</feature>
<keyword evidence="1" id="KW-1133">Transmembrane helix</keyword>
<organism evidence="3 4">
    <name type="scientific">Endocarpon pusillum (strain Z07020 / HMAS-L-300199)</name>
    <name type="common">Lichen-forming fungus</name>
    <dbReference type="NCBI Taxonomy" id="1263415"/>
    <lineage>
        <taxon>Eukaryota</taxon>
        <taxon>Fungi</taxon>
        <taxon>Dikarya</taxon>
        <taxon>Ascomycota</taxon>
        <taxon>Pezizomycotina</taxon>
        <taxon>Eurotiomycetes</taxon>
        <taxon>Chaetothyriomycetidae</taxon>
        <taxon>Verrucariales</taxon>
        <taxon>Verrucariaceae</taxon>
        <taxon>Endocarpon</taxon>
    </lineage>
</organism>
<evidence type="ECO:0000313" key="3">
    <source>
        <dbReference type="EMBL" id="ERF68558.1"/>
    </source>
</evidence>
<dbReference type="PROSITE" id="PS50097">
    <property type="entry name" value="BTB"/>
    <property type="match status" value="1"/>
</dbReference>
<dbReference type="SUPFAM" id="SSF54695">
    <property type="entry name" value="POZ domain"/>
    <property type="match status" value="1"/>
</dbReference>
<dbReference type="Proteomes" id="UP000019373">
    <property type="component" value="Unassembled WGS sequence"/>
</dbReference>
<dbReference type="PANTHER" id="PTHR47843">
    <property type="entry name" value="BTB DOMAIN-CONTAINING PROTEIN-RELATED"/>
    <property type="match status" value="1"/>
</dbReference>
<dbReference type="CDD" id="cd18186">
    <property type="entry name" value="BTB_POZ_ZBTB_KLHL-like"/>
    <property type="match status" value="1"/>
</dbReference>
<proteinExistence type="predicted"/>
<dbReference type="EMBL" id="KE721515">
    <property type="protein sequence ID" value="ERF68558.1"/>
    <property type="molecule type" value="Genomic_DNA"/>
</dbReference>
<dbReference type="InterPro" id="IPR000210">
    <property type="entry name" value="BTB/POZ_dom"/>
</dbReference>
<dbReference type="PANTHER" id="PTHR47843:SF2">
    <property type="entry name" value="BTB DOMAIN-CONTAINING PROTEIN"/>
    <property type="match status" value="1"/>
</dbReference>
<dbReference type="GeneID" id="19239611"/>
<gene>
    <name evidence="3" type="ORF">EPUS_04656</name>
</gene>
<dbReference type="HOGENOM" id="CLU_490919_0_0_1"/>
<dbReference type="AlphaFoldDB" id="U1G992"/>
<dbReference type="OrthoDB" id="1022638at2759"/>
<dbReference type="RefSeq" id="XP_007805784.1">
    <property type="nucleotide sequence ID" value="XM_007807593.1"/>
</dbReference>
<dbReference type="Gene3D" id="3.30.710.10">
    <property type="entry name" value="Potassium Channel Kv1.1, Chain A"/>
    <property type="match status" value="1"/>
</dbReference>
<dbReference type="Pfam" id="PF00651">
    <property type="entry name" value="BTB"/>
    <property type="match status" value="1"/>
</dbReference>
<feature type="transmembrane region" description="Helical" evidence="1">
    <location>
        <begin position="135"/>
        <end position="156"/>
    </location>
</feature>
<protein>
    <recommendedName>
        <fullName evidence="2">BTB domain-containing protein</fullName>
    </recommendedName>
</protein>
<dbReference type="eggNOG" id="ENOG502TFX0">
    <property type="taxonomic scope" value="Eukaryota"/>
</dbReference>
<keyword evidence="4" id="KW-1185">Reference proteome</keyword>
<evidence type="ECO:0000313" key="4">
    <source>
        <dbReference type="Proteomes" id="UP000019373"/>
    </source>
</evidence>
<accession>U1G992</accession>
<evidence type="ECO:0000259" key="2">
    <source>
        <dbReference type="PROSITE" id="PS50097"/>
    </source>
</evidence>
<keyword evidence="1" id="KW-0812">Transmembrane</keyword>
<evidence type="ECO:0000256" key="1">
    <source>
        <dbReference type="SAM" id="Phobius"/>
    </source>
</evidence>
<name>U1G992_ENDPU</name>
<dbReference type="InterPro" id="IPR011333">
    <property type="entry name" value="SKP1/BTB/POZ_sf"/>
</dbReference>
<sequence>MPLQATKPHLMSILPGPICFYRSAFRMRVRGCQKLFTTFPSRATATGSPRKVLSVPKPMSGAVSPSVAPSASEVRDSRLSLLANNLARDGKATLFQAESHAGYMYAGWMGGIICLGGALLLLHEDVYDANKELPWFVPAVFRVSAVLLIGFAGWAIGRSARRISSIQILPGNDKARLVLNVRRNIPLPFIKPQRMTVLASDVTLQRKVVIPMGKQFQAAPSLRNPDQSFILRVAKSIGAALSRFFSGARQFIFSDGIIWVSIKGRGGSWKLDGYGRFPENGNRFSAREDRRYGEPAREWRPFETRTHGDIVLFRNPDPTRNNRDFPRCTEKSYEEWKLEGYIESGMMIPTDDSASLAFRNPLVMLQGSTSMVEIVVGEEAAVWYLHEKILTAGSAFFKAAINSRFREGIERKITLAEDENRVFQLFVQYLYSKTFQASSMRLLLRAYVLGDKLGASHFRAHAFDKIFSHNFSQCQFTAEQVLWVFDNTLPGCALRRFIADTIAYSTLRQNLDYGKEEWGTLAPVMPELMEGVISIAGVQDAKDKWTKKSRLAYQD</sequence>
<reference evidence="4" key="1">
    <citation type="journal article" date="2014" name="BMC Genomics">
        <title>Genome characteristics reveal the impact of lichenization on lichen-forming fungus Endocarpon pusillum Hedwig (Verrucariales, Ascomycota).</title>
        <authorList>
            <person name="Wang Y.-Y."/>
            <person name="Liu B."/>
            <person name="Zhang X.-Y."/>
            <person name="Zhou Q.-M."/>
            <person name="Zhang T."/>
            <person name="Li H."/>
            <person name="Yu Y.-F."/>
            <person name="Zhang X.-L."/>
            <person name="Hao X.-Y."/>
            <person name="Wang M."/>
            <person name="Wang L."/>
            <person name="Wei J.-C."/>
        </authorList>
    </citation>
    <scope>NUCLEOTIDE SEQUENCE [LARGE SCALE GENOMIC DNA]</scope>
    <source>
        <strain evidence="4">Z07020 / HMAS-L-300199</strain>
    </source>
</reference>